<dbReference type="NCBIfam" id="NF033202">
    <property type="entry name" value="GW_glycos_SH3"/>
    <property type="match status" value="3"/>
</dbReference>
<evidence type="ECO:0000256" key="3">
    <source>
        <dbReference type="SAM" id="Phobius"/>
    </source>
</evidence>
<organism evidence="5 6">
    <name type="scientific">Listeria floridensis FSL S10-1187</name>
    <dbReference type="NCBI Taxonomy" id="1265817"/>
    <lineage>
        <taxon>Bacteria</taxon>
        <taxon>Bacillati</taxon>
        <taxon>Bacillota</taxon>
        <taxon>Bacilli</taxon>
        <taxon>Bacillales</taxon>
        <taxon>Listeriaceae</taxon>
        <taxon>Listeria</taxon>
    </lineage>
</organism>
<keyword evidence="3" id="KW-0472">Membrane</keyword>
<proteinExistence type="predicted"/>
<evidence type="ECO:0000259" key="4">
    <source>
        <dbReference type="PROSITE" id="PS51780"/>
    </source>
</evidence>
<dbReference type="InterPro" id="IPR025987">
    <property type="entry name" value="GW_dom"/>
</dbReference>
<dbReference type="RefSeq" id="WP_077913169.1">
    <property type="nucleotide sequence ID" value="NZ_AODF01000011.1"/>
</dbReference>
<evidence type="ECO:0000313" key="5">
    <source>
        <dbReference type="EMBL" id="EUJ32447.1"/>
    </source>
</evidence>
<evidence type="ECO:0000313" key="6">
    <source>
        <dbReference type="Proteomes" id="UP000019249"/>
    </source>
</evidence>
<feature type="coiled-coil region" evidence="2">
    <location>
        <begin position="481"/>
        <end position="508"/>
    </location>
</feature>
<gene>
    <name evidence="5" type="ORF">MFLO_06997</name>
</gene>
<keyword evidence="2" id="KW-0175">Coiled coil</keyword>
<dbReference type="EMBL" id="AODF01000011">
    <property type="protein sequence ID" value="EUJ32447.1"/>
    <property type="molecule type" value="Genomic_DNA"/>
</dbReference>
<keyword evidence="3" id="KW-1133">Transmembrane helix</keyword>
<feature type="transmembrane region" description="Helical" evidence="3">
    <location>
        <begin position="12"/>
        <end position="29"/>
    </location>
</feature>
<dbReference type="Gene3D" id="2.30.30.40">
    <property type="entry name" value="SH3 Domains"/>
    <property type="match status" value="1"/>
</dbReference>
<dbReference type="PROSITE" id="PS51780">
    <property type="entry name" value="GW"/>
    <property type="match status" value="4"/>
</dbReference>
<name>A0ABN0RFY1_9LIST</name>
<evidence type="ECO:0000256" key="1">
    <source>
        <dbReference type="ARBA" id="ARBA00022729"/>
    </source>
</evidence>
<protein>
    <submittedName>
        <fullName evidence="5">N-acetylmuramoyl-L-alanine amidase</fullName>
    </submittedName>
</protein>
<keyword evidence="6" id="KW-1185">Reference proteome</keyword>
<evidence type="ECO:0000256" key="2">
    <source>
        <dbReference type="SAM" id="Coils"/>
    </source>
</evidence>
<feature type="domain" description="GW" evidence="4">
    <location>
        <begin position="360"/>
        <end position="440"/>
    </location>
</feature>
<dbReference type="Gene3D" id="2.30.30.170">
    <property type="match status" value="4"/>
</dbReference>
<feature type="domain" description="GW" evidence="4">
    <location>
        <begin position="49"/>
        <end position="129"/>
    </location>
</feature>
<comment type="caution">
    <text evidence="5">The sequence shown here is derived from an EMBL/GenBank/DDBJ whole genome shotgun (WGS) entry which is preliminary data.</text>
</comment>
<dbReference type="Proteomes" id="UP000019249">
    <property type="component" value="Unassembled WGS sequence"/>
</dbReference>
<feature type="domain" description="GW" evidence="4">
    <location>
        <begin position="132"/>
        <end position="210"/>
    </location>
</feature>
<keyword evidence="3" id="KW-0812">Transmembrane</keyword>
<sequence length="650" mass="72433">MKNRRVLKKGLLLGISGMMVASGLVVYPMPPNGTTSSSRAATAYDTIDYNKVVNLDANIAYPETNAFWSAPYYSEGSTFVASATATAYAKKDVKLVREAKTARGIYYQVKIGNQLVGWLDKRAFTFYTMPTSNEVFNRPAIVQTVTGHAAWTEPYGQMGSTRIGPASDYLNKQVQLLRKVVNPNSTYYQFSLNGKTIGWMDSRAFDVYDVIESNTVVDMTGVIANGATNAIWTEPYRVIGTKLVAQATAYQDKKAVIHRIAKTTRSTYYQISVDGKLLGWMDQRAFNEIHVAYLTNQAVTLRADRSDSSAVVASVEPFAEVTGVFGSTQNGWIKVNYAGKTGYVKVADLTEKNKFTEIISEKKVNYGAGVILGNEFIYEKNVYNAPGASKKGASSEYLNQFYQVDMEKVTADSTIWAHLVYPNGEELGWIKKASLKTISAATFDELIKFLTTYPDYKTYFEGIFDDTKLDNDLDTLIRETIVELSKMEKESQIEMEQLQQEYTELAVNPLNPEEDQQPDENGVQSRNIGTALAARGAYTAGMALVAKKGNIITANYMKHAQVPYGIAGWLYKPKNITHKNDSVANRAYGHRGFFFTINGKFEKEMLEKGKTNATVTGSYVFESGADSDLHTAFNKVKYTATFKKKKKWYL</sequence>
<dbReference type="Pfam" id="PF13457">
    <property type="entry name" value="GW"/>
    <property type="match status" value="4"/>
</dbReference>
<dbReference type="InterPro" id="IPR038200">
    <property type="entry name" value="GW_dom_sf"/>
</dbReference>
<keyword evidence="1" id="KW-0732">Signal</keyword>
<dbReference type="SUPFAM" id="SSF82057">
    <property type="entry name" value="Prokaryotic SH3-related domain"/>
    <property type="match status" value="4"/>
</dbReference>
<reference evidence="5 6" key="1">
    <citation type="journal article" date="2014" name="Int. J. Syst. Evol. Microbiol.">
        <title>Listeria floridensis sp. nov., Listeria aquatica sp. nov., Listeria cornellensis sp. nov., Listeria riparia sp. nov. and Listeria grandensis sp. nov., from agricultural and natural environments.</title>
        <authorList>
            <person name="den Bakker H.C."/>
            <person name="Warchocki S."/>
            <person name="Wright E.M."/>
            <person name="Allred A.F."/>
            <person name="Ahlstrom C."/>
            <person name="Manuel C.S."/>
            <person name="Stasiewicz M.J."/>
            <person name="Burrell A."/>
            <person name="Roof S."/>
            <person name="Strawn L."/>
            <person name="Fortes E.D."/>
            <person name="Nightingale K.K."/>
            <person name="Kephart D."/>
            <person name="Wiedmann M."/>
        </authorList>
    </citation>
    <scope>NUCLEOTIDE SEQUENCE [LARGE SCALE GENOMIC DNA]</scope>
    <source>
        <strain evidence="5 6">FSL S10-1187</strain>
    </source>
</reference>
<feature type="domain" description="GW" evidence="4">
    <location>
        <begin position="213"/>
        <end position="291"/>
    </location>
</feature>
<accession>A0ABN0RFY1</accession>